<dbReference type="GO" id="GO:0035251">
    <property type="term" value="F:UDP-glucosyltransferase activity"/>
    <property type="evidence" value="ECO:0007669"/>
    <property type="project" value="TreeGrafter"/>
</dbReference>
<reference evidence="6 7" key="1">
    <citation type="journal article" date="2020" name="Nat. Food">
        <title>A phased Vanilla planifolia genome enables genetic improvement of flavour and production.</title>
        <authorList>
            <person name="Hasing T."/>
            <person name="Tang H."/>
            <person name="Brym M."/>
            <person name="Khazi F."/>
            <person name="Huang T."/>
            <person name="Chambers A.H."/>
        </authorList>
    </citation>
    <scope>NUCLEOTIDE SEQUENCE [LARGE SCALE GENOMIC DNA]</scope>
    <source>
        <tissue evidence="6">Leaf</tissue>
    </source>
</reference>
<dbReference type="InterPro" id="IPR035595">
    <property type="entry name" value="UDP_glycos_trans_CS"/>
</dbReference>
<dbReference type="EC" id="2.4.1.-" evidence="4"/>
<dbReference type="InterPro" id="IPR058980">
    <property type="entry name" value="Glyco_transf_N"/>
</dbReference>
<proteinExistence type="inferred from homology"/>
<comment type="similarity">
    <text evidence="1 3">Belongs to the UDP-glycosyltransferase family.</text>
</comment>
<feature type="domain" description="Glycosyltransferase N-terminal" evidence="5">
    <location>
        <begin position="9"/>
        <end position="246"/>
    </location>
</feature>
<evidence type="ECO:0000313" key="6">
    <source>
        <dbReference type="EMBL" id="KAG0486482.1"/>
    </source>
</evidence>
<evidence type="ECO:0000256" key="4">
    <source>
        <dbReference type="RuleBase" id="RU362057"/>
    </source>
</evidence>
<evidence type="ECO:0000259" key="5">
    <source>
        <dbReference type="Pfam" id="PF26168"/>
    </source>
</evidence>
<evidence type="ECO:0000256" key="3">
    <source>
        <dbReference type="RuleBase" id="RU003718"/>
    </source>
</evidence>
<evidence type="ECO:0000256" key="1">
    <source>
        <dbReference type="ARBA" id="ARBA00009995"/>
    </source>
</evidence>
<dbReference type="PANTHER" id="PTHR48047">
    <property type="entry name" value="GLYCOSYLTRANSFERASE"/>
    <property type="match status" value="1"/>
</dbReference>
<dbReference type="OrthoDB" id="5835829at2759"/>
<sequence length="494" mass="54397">MDAKRKPHLVLVPFMAQGHMIPAVDMASLLAVAGTDVTFITTPVNAARIRPAIDRVESAGLSIRFVEINFPTAEAGLPAGLENIDLITSADQFLPFMESLSFLKKGLKLHLLEANPAPDCIIFDSLSSWAADVAQSLGLPHLIFYGPSCFFILCSILLKRSQVLDTIADDSETFVIPGLPQTIEVTKAQVERWLDGPEWEKVREEIYAADASADGVLINTFNELETWCLEILAKEKGKKVWPIGPLCLYNKDVESRATRGKASSIDTQLLLSWLDDKETGSVFYVSFGSLSRNTLLQLVEIGLGLEAAKGVPFIWVVKEAEEGSEAARWIDDFEERTKERGMVIRGWAPQAVILWHPAVGGFMTHCGWNSTLEAVSAGVPMVTWPRFGDQFLNERLVVDVLKVGVAVGAKVPTLFMKEISAEALVKGEDVKKAVERLMGSGEEAEERRARAKEYGEKARRAMEDGGSSVENLKQIIHYATVSPKNKVKSDGYIY</sequence>
<keyword evidence="3" id="KW-0328">Glycosyltransferase</keyword>
<dbReference type="PROSITE" id="PS00375">
    <property type="entry name" value="UDPGT"/>
    <property type="match status" value="1"/>
</dbReference>
<dbReference type="Gene3D" id="3.40.50.2000">
    <property type="entry name" value="Glycogen Phosphorylase B"/>
    <property type="match status" value="2"/>
</dbReference>
<dbReference type="AlphaFoldDB" id="A0A835RI04"/>
<gene>
    <name evidence="6" type="ORF">HPP92_008577</name>
</gene>
<dbReference type="PANTHER" id="PTHR48047:SF182">
    <property type="entry name" value="GLYCOSYLTRANSFERASE"/>
    <property type="match status" value="1"/>
</dbReference>
<name>A0A835RI04_VANPL</name>
<dbReference type="SUPFAM" id="SSF53756">
    <property type="entry name" value="UDP-Glycosyltransferase/glycogen phosphorylase"/>
    <property type="match status" value="1"/>
</dbReference>
<accession>A0A835RI04</accession>
<comment type="caution">
    <text evidence="6">The sequence shown here is derived from an EMBL/GenBank/DDBJ whole genome shotgun (WGS) entry which is preliminary data.</text>
</comment>
<dbReference type="CDD" id="cd03784">
    <property type="entry name" value="GT1_Gtf-like"/>
    <property type="match status" value="1"/>
</dbReference>
<dbReference type="Proteomes" id="UP000639772">
    <property type="component" value="Unassembled WGS sequence"/>
</dbReference>
<evidence type="ECO:0000256" key="2">
    <source>
        <dbReference type="ARBA" id="ARBA00022679"/>
    </source>
</evidence>
<dbReference type="Pfam" id="PF00201">
    <property type="entry name" value="UDPGT"/>
    <property type="match status" value="1"/>
</dbReference>
<dbReference type="InterPro" id="IPR002213">
    <property type="entry name" value="UDP_glucos_trans"/>
</dbReference>
<evidence type="ECO:0000313" key="7">
    <source>
        <dbReference type="Proteomes" id="UP000639772"/>
    </source>
</evidence>
<dbReference type="EMBL" id="JADCNM010000004">
    <property type="protein sequence ID" value="KAG0486482.1"/>
    <property type="molecule type" value="Genomic_DNA"/>
</dbReference>
<keyword evidence="2 3" id="KW-0808">Transferase</keyword>
<organism evidence="6 7">
    <name type="scientific">Vanilla planifolia</name>
    <name type="common">Vanilla</name>
    <dbReference type="NCBI Taxonomy" id="51239"/>
    <lineage>
        <taxon>Eukaryota</taxon>
        <taxon>Viridiplantae</taxon>
        <taxon>Streptophyta</taxon>
        <taxon>Embryophyta</taxon>
        <taxon>Tracheophyta</taxon>
        <taxon>Spermatophyta</taxon>
        <taxon>Magnoliopsida</taxon>
        <taxon>Liliopsida</taxon>
        <taxon>Asparagales</taxon>
        <taxon>Orchidaceae</taxon>
        <taxon>Vanilloideae</taxon>
        <taxon>Vanilleae</taxon>
        <taxon>Vanilla</taxon>
    </lineage>
</organism>
<dbReference type="Pfam" id="PF26168">
    <property type="entry name" value="Glyco_transf_N"/>
    <property type="match status" value="1"/>
</dbReference>
<dbReference type="FunFam" id="3.40.50.2000:FF:000047">
    <property type="entry name" value="Glycosyltransferase"/>
    <property type="match status" value="1"/>
</dbReference>
<protein>
    <recommendedName>
        <fullName evidence="4">Glycosyltransferase</fullName>
        <ecNumber evidence="4">2.4.1.-</ecNumber>
    </recommendedName>
</protein>